<dbReference type="PANTHER" id="PTHR11523">
    <property type="entry name" value="SODIUM/POTASSIUM-DEPENDENT ATPASE BETA SUBUNIT"/>
    <property type="match status" value="1"/>
</dbReference>
<organism evidence="8 9">
    <name type="scientific">Limulus polyphemus</name>
    <name type="common">Atlantic horseshoe crab</name>
    <dbReference type="NCBI Taxonomy" id="6850"/>
    <lineage>
        <taxon>Eukaryota</taxon>
        <taxon>Metazoa</taxon>
        <taxon>Ecdysozoa</taxon>
        <taxon>Arthropoda</taxon>
        <taxon>Chelicerata</taxon>
        <taxon>Merostomata</taxon>
        <taxon>Xiphosura</taxon>
        <taxon>Limulidae</taxon>
        <taxon>Limulus</taxon>
    </lineage>
</organism>
<evidence type="ECO:0000256" key="6">
    <source>
        <dbReference type="ARBA" id="ARBA00023136"/>
    </source>
</evidence>
<dbReference type="PANTHER" id="PTHR11523:SF28">
    <property type="entry name" value="NA_K-ATPASE BETA SUBUNIT ISOFORM 4-RELATED"/>
    <property type="match status" value="1"/>
</dbReference>
<proteinExistence type="inferred from homology"/>
<dbReference type="Gene3D" id="2.60.40.1660">
    <property type="entry name" value="Na, k-atpase alpha subunit"/>
    <property type="match status" value="1"/>
</dbReference>
<feature type="transmembrane region" description="Helical" evidence="7">
    <location>
        <begin position="56"/>
        <end position="81"/>
    </location>
</feature>
<dbReference type="Proteomes" id="UP000694941">
    <property type="component" value="Unplaced"/>
</dbReference>
<evidence type="ECO:0000256" key="3">
    <source>
        <dbReference type="ARBA" id="ARBA00022692"/>
    </source>
</evidence>
<comment type="subcellular location">
    <subcellularLocation>
        <location evidence="1">Membrane</location>
        <topology evidence="1">Single-pass type II membrane protein</topology>
    </subcellularLocation>
</comment>
<gene>
    <name evidence="9" type="primary">LOC106476070</name>
</gene>
<evidence type="ECO:0000313" key="9">
    <source>
        <dbReference type="RefSeq" id="XP_013792196.1"/>
    </source>
</evidence>
<dbReference type="InterPro" id="IPR000402">
    <property type="entry name" value="Na/K_ATPase_sub_beta"/>
</dbReference>
<dbReference type="GeneID" id="106476070"/>
<evidence type="ECO:0000256" key="7">
    <source>
        <dbReference type="SAM" id="Phobius"/>
    </source>
</evidence>
<keyword evidence="6 7" id="KW-0472">Membrane</keyword>
<evidence type="ECO:0000256" key="2">
    <source>
        <dbReference type="ARBA" id="ARBA00005876"/>
    </source>
</evidence>
<dbReference type="Pfam" id="PF00287">
    <property type="entry name" value="Na_K-ATPase"/>
    <property type="match status" value="1"/>
</dbReference>
<protein>
    <submittedName>
        <fullName evidence="9">Sodium/potassium-transporting ATPase subunit beta-like</fullName>
    </submittedName>
</protein>
<dbReference type="RefSeq" id="XP_013792196.1">
    <property type="nucleotide sequence ID" value="XM_013936742.2"/>
</dbReference>
<accession>A0ABM1C0P2</accession>
<evidence type="ECO:0000256" key="4">
    <source>
        <dbReference type="ARBA" id="ARBA00022968"/>
    </source>
</evidence>
<evidence type="ECO:0000256" key="1">
    <source>
        <dbReference type="ARBA" id="ARBA00004606"/>
    </source>
</evidence>
<keyword evidence="8" id="KW-1185">Reference proteome</keyword>
<keyword evidence="5 7" id="KW-1133">Transmembrane helix</keyword>
<keyword evidence="3 7" id="KW-0812">Transmembrane</keyword>
<evidence type="ECO:0000313" key="8">
    <source>
        <dbReference type="Proteomes" id="UP000694941"/>
    </source>
</evidence>
<dbReference type="InterPro" id="IPR038702">
    <property type="entry name" value="Na/K_ATPase_sub_beta_sf"/>
</dbReference>
<comment type="similarity">
    <text evidence="2">Belongs to the X(+)/potassium ATPases subunit beta family.</text>
</comment>
<reference evidence="9" key="1">
    <citation type="submission" date="2025-08" db="UniProtKB">
        <authorList>
            <consortium name="RefSeq"/>
        </authorList>
    </citation>
    <scope>IDENTIFICATION</scope>
    <source>
        <tissue evidence="9">Muscle</tissue>
    </source>
</reference>
<evidence type="ECO:0000256" key="5">
    <source>
        <dbReference type="ARBA" id="ARBA00022989"/>
    </source>
</evidence>
<sequence length="298" mass="34195">MAEQETYQLAYMREDLERVADSSRDPKNDDGKLKTMFCCRCRRHQPKPPRDPTHRILTFTGMVCLICTFIVITVVLVAVLLSQLTEEDKPLIGTSDIISIVPKPQDFIDRKQTILVHRHNSAFWKRQVAQLKQLLKKYEEIYTNSTTCQGVEDLKNCPSLVDLISPNCSEKNNFAYDIGSPCVALVFKEFPELVPEPLSNTSGIPDVLPSVYDPRLLYLTCESKHLTSDQPILFSPFQGFQLNAFHSNLESPPMVMLQFVNPPIRRDIRVICRLWAKNMKKNKREVIPSKIQFSLLII</sequence>
<name>A0ABM1C0P2_LIMPO</name>
<keyword evidence="4" id="KW-0735">Signal-anchor</keyword>